<dbReference type="GeneID" id="77727126"/>
<gene>
    <name evidence="2" type="ORF">MKK02DRAFT_29848</name>
</gene>
<evidence type="ECO:0000313" key="2">
    <source>
        <dbReference type="EMBL" id="KAI9639884.1"/>
    </source>
</evidence>
<dbReference type="Proteomes" id="UP001164286">
    <property type="component" value="Unassembled WGS sequence"/>
</dbReference>
<sequence length="697" mass="73332">MATISLAGSPSAIVSPPHAVFEAAGGSARPDELSLSTAERHTSPHYGLQSVVAPRHGAPARTIDQNEAMSTEAINSVAVSAPPARSLPLLSLQPILATTITAVAANVPEPGMAPPPYSARPNYSAPRQLTWAHATSAVVAGEHIVPSPPPHRPRSFLEPLELPSPFTKAPKSRVSNFREGLKEGGRGAWAELREGMKGPVGLTWYWAKEGGVFGALGGLGYGTTILALCPISASIAFLNHSSRGAIRSVRSAKDQRRLSKSKSAQSGRSSSPSSPSPLSPIGTLLSPNGTAPNPNPLSMRRTSTMGSAVTSRSRRSRLGGFLSRVTTARSESGPITPEQEDNVSGQGSEGVVVQAEEEAGRVTPFPISMSPVNKVDWAIPKGKNREERGTTPLEMDTKWGAPPSPSFGPSGSGDGQGYTMGSALAAEGALVGMDRKVNRLEMDAKWGSGAFASLGPPVFPGLYEGESQAGPSAHGTPQLERDIKWPILPVEHGGSGLGVESGMERSQGAERTEERDVRRSDEGVVRAREEVTRMEMDLKSRLEVVSATSRELKSDNLTVAIDAVRPDREITARLPEAPTCLTSGSARSKTRLSAAVALEYADSVVDALLADLLLVAIDPTDIALLLHEEGYHALAVLDGTTCVGWTQVTTRTSAPSIRQASMPAGQQGDFHHSFTCSLPATGLEAPSERMGGAVTRW</sequence>
<feature type="region of interest" description="Disordered" evidence="1">
    <location>
        <begin position="247"/>
        <end position="349"/>
    </location>
</feature>
<evidence type="ECO:0000256" key="1">
    <source>
        <dbReference type="SAM" id="MobiDB-lite"/>
    </source>
</evidence>
<reference evidence="2" key="1">
    <citation type="journal article" date="2022" name="G3 (Bethesda)">
        <title>High quality genome of the basidiomycete yeast Dioszegia hungarica PDD-24b-2 isolated from cloud water.</title>
        <authorList>
            <person name="Jarrige D."/>
            <person name="Haridas S."/>
            <person name="Bleykasten-Grosshans C."/>
            <person name="Joly M."/>
            <person name="Nadalig T."/>
            <person name="Sancelme M."/>
            <person name="Vuilleumier S."/>
            <person name="Grigoriev I.V."/>
            <person name="Amato P."/>
            <person name="Bringel F."/>
        </authorList>
    </citation>
    <scope>NUCLEOTIDE SEQUENCE</scope>
    <source>
        <strain evidence="2">PDD-24b-2</strain>
    </source>
</reference>
<organism evidence="2 3">
    <name type="scientific">Dioszegia hungarica</name>
    <dbReference type="NCBI Taxonomy" id="4972"/>
    <lineage>
        <taxon>Eukaryota</taxon>
        <taxon>Fungi</taxon>
        <taxon>Dikarya</taxon>
        <taxon>Basidiomycota</taxon>
        <taxon>Agaricomycotina</taxon>
        <taxon>Tremellomycetes</taxon>
        <taxon>Tremellales</taxon>
        <taxon>Bulleribasidiaceae</taxon>
        <taxon>Dioszegia</taxon>
    </lineage>
</organism>
<dbReference type="RefSeq" id="XP_052949661.1">
    <property type="nucleotide sequence ID" value="XM_053087921.1"/>
</dbReference>
<evidence type="ECO:0000313" key="3">
    <source>
        <dbReference type="Proteomes" id="UP001164286"/>
    </source>
</evidence>
<protein>
    <submittedName>
        <fullName evidence="2">Uncharacterized protein</fullName>
    </submittedName>
</protein>
<feature type="region of interest" description="Disordered" evidence="1">
    <location>
        <begin position="491"/>
        <end position="522"/>
    </location>
</feature>
<dbReference type="AlphaFoldDB" id="A0AA38LZA6"/>
<accession>A0AA38LZA6</accession>
<proteinExistence type="predicted"/>
<comment type="caution">
    <text evidence="2">The sequence shown here is derived from an EMBL/GenBank/DDBJ whole genome shotgun (WGS) entry which is preliminary data.</text>
</comment>
<feature type="compositionally biased region" description="Low complexity" evidence="1">
    <location>
        <begin position="261"/>
        <end position="273"/>
    </location>
</feature>
<name>A0AA38LZA6_9TREE</name>
<dbReference type="EMBL" id="JAKWFO010000001">
    <property type="protein sequence ID" value="KAI9639884.1"/>
    <property type="molecule type" value="Genomic_DNA"/>
</dbReference>
<feature type="compositionally biased region" description="Basic and acidic residues" evidence="1">
    <location>
        <begin position="507"/>
        <end position="522"/>
    </location>
</feature>
<feature type="region of interest" description="Disordered" evidence="1">
    <location>
        <begin position="381"/>
        <end position="413"/>
    </location>
</feature>
<feature type="compositionally biased region" description="Polar residues" evidence="1">
    <location>
        <begin position="300"/>
        <end position="310"/>
    </location>
</feature>
<keyword evidence="3" id="KW-1185">Reference proteome</keyword>